<organism evidence="1 2">
    <name type="scientific">Bifidobacterium animalis subsp. animalis MCC 0483</name>
    <dbReference type="NCBI Taxonomy" id="1365955"/>
    <lineage>
        <taxon>Bacteria</taxon>
        <taxon>Bacillati</taxon>
        <taxon>Actinomycetota</taxon>
        <taxon>Actinomycetes</taxon>
        <taxon>Bifidobacteriales</taxon>
        <taxon>Bifidobacteriaceae</taxon>
        <taxon>Bifidobacterium</taxon>
    </lineage>
</organism>
<name>A0AB34TAJ0_9BIFI</name>
<proteinExistence type="predicted"/>
<evidence type="ECO:0000313" key="2">
    <source>
        <dbReference type="Proteomes" id="UP000037239"/>
    </source>
</evidence>
<gene>
    <name evidence="1" type="ORF">BAAM0483_02775</name>
</gene>
<dbReference type="Proteomes" id="UP000037239">
    <property type="component" value="Unassembled WGS sequence"/>
</dbReference>
<evidence type="ECO:0000313" key="1">
    <source>
        <dbReference type="EMBL" id="KOA51144.1"/>
    </source>
</evidence>
<dbReference type="AlphaFoldDB" id="A0AB34TAJ0"/>
<accession>A0AB34TAJ0</accession>
<sequence length="49" mass="5521">MRGVWRGADVRIQWCIAHGRAFGYMHYNRGVGAVAAAFGVHYDGINTRR</sequence>
<protein>
    <submittedName>
        <fullName evidence="1">Uncharacterized protein</fullName>
    </submittedName>
</protein>
<comment type="caution">
    <text evidence="1">The sequence shown here is derived from an EMBL/GenBank/DDBJ whole genome shotgun (WGS) entry which is preliminary data.</text>
</comment>
<dbReference type="EMBL" id="AWFK01000004">
    <property type="protein sequence ID" value="KOA51144.1"/>
    <property type="molecule type" value="Genomic_DNA"/>
</dbReference>
<reference evidence="1 2" key="1">
    <citation type="journal article" date="2015" name="Int J Genomics">
        <title>Comparative Genomics Revealed Genetic Diversity and Species/Strain-Level Differences in Carbohydrate Metabolism of Three Probiotic Bifidobacterial Species.</title>
        <authorList>
            <person name="Odamaki T."/>
            <person name="Horigome A."/>
            <person name="Sugahara H."/>
            <person name="Hashikura N."/>
            <person name="Minami J."/>
            <person name="Xiao J.Z."/>
            <person name="Abe F."/>
        </authorList>
    </citation>
    <scope>NUCLEOTIDE SEQUENCE [LARGE SCALE GENOMIC DNA]</scope>
    <source>
        <strain evidence="1 2">MCC 0483</strain>
    </source>
</reference>